<feature type="non-terminal residue" evidence="1">
    <location>
        <position position="102"/>
    </location>
</feature>
<evidence type="ECO:0000313" key="1">
    <source>
        <dbReference type="EMBL" id="GAG33313.1"/>
    </source>
</evidence>
<dbReference type="AlphaFoldDB" id="X0X9G2"/>
<accession>X0X9G2</accession>
<comment type="caution">
    <text evidence="1">The sequence shown here is derived from an EMBL/GenBank/DDBJ whole genome shotgun (WGS) entry which is preliminary data.</text>
</comment>
<proteinExistence type="predicted"/>
<reference evidence="1" key="1">
    <citation type="journal article" date="2014" name="Front. Microbiol.">
        <title>High frequency of phylogenetically diverse reductive dehalogenase-homologous genes in deep subseafloor sedimentary metagenomes.</title>
        <authorList>
            <person name="Kawai M."/>
            <person name="Futagami T."/>
            <person name="Toyoda A."/>
            <person name="Takaki Y."/>
            <person name="Nishi S."/>
            <person name="Hori S."/>
            <person name="Arai W."/>
            <person name="Tsubouchi T."/>
            <person name="Morono Y."/>
            <person name="Uchiyama I."/>
            <person name="Ito T."/>
            <person name="Fujiyama A."/>
            <person name="Inagaki F."/>
            <person name="Takami H."/>
        </authorList>
    </citation>
    <scope>NUCLEOTIDE SEQUENCE</scope>
    <source>
        <strain evidence="1">Expedition CK06-06</strain>
    </source>
</reference>
<name>X0X9G2_9ZZZZ</name>
<protein>
    <submittedName>
        <fullName evidence="1">Uncharacterized protein</fullName>
    </submittedName>
</protein>
<sequence length="102" mass="11448">MNLLIESTNMQEVVDRMKLGYRKGGRDFVVDMNGPASNRPPRQVVIAMAGTDTPSRQLFMQRLEEGGFPVERFDHMLHINSGLTHVFPDDEEFEAALGGLTI</sequence>
<organism evidence="1">
    <name type="scientific">marine sediment metagenome</name>
    <dbReference type="NCBI Taxonomy" id="412755"/>
    <lineage>
        <taxon>unclassified sequences</taxon>
        <taxon>metagenomes</taxon>
        <taxon>ecological metagenomes</taxon>
    </lineage>
</organism>
<dbReference type="EMBL" id="BARS01040214">
    <property type="protein sequence ID" value="GAG33313.1"/>
    <property type="molecule type" value="Genomic_DNA"/>
</dbReference>
<gene>
    <name evidence="1" type="ORF">S01H1_61342</name>
</gene>